<evidence type="ECO:0000256" key="2">
    <source>
        <dbReference type="ARBA" id="ARBA00023125"/>
    </source>
</evidence>
<protein>
    <submittedName>
        <fullName evidence="5">LacI family gluconate utilization system Gnt-I transcriptional repressor</fullName>
    </submittedName>
</protein>
<name>A0ABU1I554_9BURK</name>
<dbReference type="RefSeq" id="WP_309825241.1">
    <property type="nucleotide sequence ID" value="NZ_JAVIZX010000001.1"/>
</dbReference>
<evidence type="ECO:0000313" key="6">
    <source>
        <dbReference type="Proteomes" id="UP001267710"/>
    </source>
</evidence>
<evidence type="ECO:0000259" key="4">
    <source>
        <dbReference type="PROSITE" id="PS50932"/>
    </source>
</evidence>
<accession>A0ABU1I554</accession>
<evidence type="ECO:0000313" key="5">
    <source>
        <dbReference type="EMBL" id="MDR6212356.1"/>
    </source>
</evidence>
<keyword evidence="3" id="KW-0804">Transcription</keyword>
<dbReference type="PRINTS" id="PR00036">
    <property type="entry name" value="HTHLACI"/>
</dbReference>
<organism evidence="5 6">
    <name type="scientific">Paracidovorax wautersii</name>
    <dbReference type="NCBI Taxonomy" id="1177982"/>
    <lineage>
        <taxon>Bacteria</taxon>
        <taxon>Pseudomonadati</taxon>
        <taxon>Pseudomonadota</taxon>
        <taxon>Betaproteobacteria</taxon>
        <taxon>Burkholderiales</taxon>
        <taxon>Comamonadaceae</taxon>
        <taxon>Paracidovorax</taxon>
    </lineage>
</organism>
<keyword evidence="2" id="KW-0238">DNA-binding</keyword>
<dbReference type="Proteomes" id="UP001267710">
    <property type="component" value="Unassembled WGS sequence"/>
</dbReference>
<gene>
    <name evidence="5" type="ORF">QE399_000045</name>
</gene>
<evidence type="ECO:0000256" key="3">
    <source>
        <dbReference type="ARBA" id="ARBA00023163"/>
    </source>
</evidence>
<dbReference type="SMART" id="SM00354">
    <property type="entry name" value="HTH_LACI"/>
    <property type="match status" value="1"/>
</dbReference>
<comment type="caution">
    <text evidence="5">The sequence shown here is derived from an EMBL/GenBank/DDBJ whole genome shotgun (WGS) entry which is preliminary data.</text>
</comment>
<dbReference type="Pfam" id="PF00356">
    <property type="entry name" value="LacI"/>
    <property type="match status" value="1"/>
</dbReference>
<dbReference type="Pfam" id="PF13377">
    <property type="entry name" value="Peripla_BP_3"/>
    <property type="match status" value="1"/>
</dbReference>
<dbReference type="InterPro" id="IPR028082">
    <property type="entry name" value="Peripla_BP_I"/>
</dbReference>
<keyword evidence="6" id="KW-1185">Reference proteome</keyword>
<dbReference type="PANTHER" id="PTHR30146">
    <property type="entry name" value="LACI-RELATED TRANSCRIPTIONAL REPRESSOR"/>
    <property type="match status" value="1"/>
</dbReference>
<dbReference type="PROSITE" id="PS50932">
    <property type="entry name" value="HTH_LACI_2"/>
    <property type="match status" value="1"/>
</dbReference>
<dbReference type="InterPro" id="IPR046335">
    <property type="entry name" value="LacI/GalR-like_sensor"/>
</dbReference>
<dbReference type="Gene3D" id="3.40.50.2300">
    <property type="match status" value="2"/>
</dbReference>
<dbReference type="Gene3D" id="1.10.260.40">
    <property type="entry name" value="lambda repressor-like DNA-binding domains"/>
    <property type="match status" value="1"/>
</dbReference>
<dbReference type="CDD" id="cd01392">
    <property type="entry name" value="HTH_LacI"/>
    <property type="match status" value="1"/>
</dbReference>
<evidence type="ECO:0000256" key="1">
    <source>
        <dbReference type="ARBA" id="ARBA00023015"/>
    </source>
</evidence>
<proteinExistence type="predicted"/>
<dbReference type="PANTHER" id="PTHR30146:SF33">
    <property type="entry name" value="TRANSCRIPTIONAL REGULATOR"/>
    <property type="match status" value="1"/>
</dbReference>
<dbReference type="SUPFAM" id="SSF47413">
    <property type="entry name" value="lambda repressor-like DNA-binding domains"/>
    <property type="match status" value="1"/>
</dbReference>
<dbReference type="PROSITE" id="PS00356">
    <property type="entry name" value="HTH_LACI_1"/>
    <property type="match status" value="1"/>
</dbReference>
<sequence length="333" mass="35393">MNPSRKPATVQDVARLAGVSAMTVSRALNVPDKVTPDTLRRVREAVDQLGYVPNAMASGLRMSRARMVAALLPTLVGPVFQELVESLAATLGRQGYQLLIGQTGYDAAQEEALVRGVIQRRPDGIVLVGVASSDGVRQALRASKIPVVETWDLTADPVDMVVGFSHVAIGRDVAAFLHARGHRQMAIITADDTRARSRTQAFLTQAQALGAEVVERFLTVAPSTLGEGRRGLATLLQSHPGITGVFCSSDSLALGAAIEAQHRGLKVPQQLAIIGMGDQSFARDAQPPLTTVRLDGTRIGALAAELTMARAEGRAVEQTVVDVGFHLVEREST</sequence>
<dbReference type="InterPro" id="IPR000843">
    <property type="entry name" value="HTH_LacI"/>
</dbReference>
<dbReference type="SUPFAM" id="SSF53822">
    <property type="entry name" value="Periplasmic binding protein-like I"/>
    <property type="match status" value="1"/>
</dbReference>
<reference evidence="5 6" key="1">
    <citation type="submission" date="2023-08" db="EMBL/GenBank/DDBJ databases">
        <title>Functional and genomic diversity of the sorghum phyllosphere microbiome.</title>
        <authorList>
            <person name="Shade A."/>
        </authorList>
    </citation>
    <scope>NUCLEOTIDE SEQUENCE [LARGE SCALE GENOMIC DNA]</scope>
    <source>
        <strain evidence="5 6">SORGH_AS_0335</strain>
    </source>
</reference>
<dbReference type="EMBL" id="JAVIZX010000001">
    <property type="protein sequence ID" value="MDR6212356.1"/>
    <property type="molecule type" value="Genomic_DNA"/>
</dbReference>
<dbReference type="CDD" id="cd01575">
    <property type="entry name" value="PBP1_GntR"/>
    <property type="match status" value="1"/>
</dbReference>
<feature type="domain" description="HTH lacI-type" evidence="4">
    <location>
        <begin position="8"/>
        <end position="62"/>
    </location>
</feature>
<keyword evidence="1" id="KW-0805">Transcription regulation</keyword>
<dbReference type="InterPro" id="IPR010982">
    <property type="entry name" value="Lambda_DNA-bd_dom_sf"/>
</dbReference>